<dbReference type="InterPro" id="IPR043129">
    <property type="entry name" value="ATPase_NBD"/>
</dbReference>
<dbReference type="RefSeq" id="WP_393014296.1">
    <property type="nucleotide sequence ID" value="NZ_JAZAQF010000081.1"/>
</dbReference>
<organism evidence="8 9">
    <name type="scientific">Limnothrix redekei LRLZ20PSL1</name>
    <dbReference type="NCBI Taxonomy" id="3112953"/>
    <lineage>
        <taxon>Bacteria</taxon>
        <taxon>Bacillati</taxon>
        <taxon>Cyanobacteriota</taxon>
        <taxon>Cyanophyceae</taxon>
        <taxon>Pseudanabaenales</taxon>
        <taxon>Pseudanabaenaceae</taxon>
        <taxon>Limnothrix</taxon>
    </lineage>
</organism>
<keyword evidence="3 7" id="KW-0547">Nucleotide-binding</keyword>
<keyword evidence="6" id="KW-0143">Chaperone</keyword>
<comment type="caution">
    <text evidence="8">The sequence shown here is derived from an EMBL/GenBank/DDBJ whole genome shotgun (WGS) entry which is preliminary data.</text>
</comment>
<reference evidence="9" key="1">
    <citation type="journal article" date="2024" name="Algal Res.">
        <title>Biochemical, toxicological and genomic investigation of a high-biomass producing Limnothrix strain isolated from Italian shallow drinking water reservoir.</title>
        <authorList>
            <person name="Simonazzi M."/>
            <person name="Shishido T.K."/>
            <person name="Delbaje E."/>
            <person name="Wahlsten M."/>
            <person name="Fewer D.P."/>
            <person name="Sivonen K."/>
            <person name="Pezzolesi L."/>
            <person name="Pistocchi R."/>
        </authorList>
    </citation>
    <scope>NUCLEOTIDE SEQUENCE [LARGE SCALE GENOMIC DNA]</scope>
    <source>
        <strain evidence="9">LRLZ20PSL1</strain>
    </source>
</reference>
<dbReference type="PRINTS" id="PR00301">
    <property type="entry name" value="HEATSHOCK70"/>
</dbReference>
<keyword evidence="4 7" id="KW-0067">ATP-binding</keyword>
<dbReference type="InterPro" id="IPR029047">
    <property type="entry name" value="HSP70_peptide-bd_sf"/>
</dbReference>
<comment type="similarity">
    <text evidence="1 7">Belongs to the heat shock protein 70 family.</text>
</comment>
<dbReference type="Gene3D" id="3.30.420.40">
    <property type="match status" value="2"/>
</dbReference>
<evidence type="ECO:0000256" key="3">
    <source>
        <dbReference type="ARBA" id="ARBA00022741"/>
    </source>
</evidence>
<dbReference type="PROSITE" id="PS01036">
    <property type="entry name" value="HSP70_3"/>
    <property type="match status" value="1"/>
</dbReference>
<dbReference type="Gene3D" id="3.90.640.10">
    <property type="entry name" value="Actin, Chain A, domain 4"/>
    <property type="match status" value="1"/>
</dbReference>
<sequence>MTIAIDFGTSNTVVTYLNPVTGNPETLDLSELSVRQSPNPPLIPSLLYVAQAAEGQVVAGQAVRDRGLDQLADGRLFRGFKRGIGTAVQGFVPELDGRSVDFEQAGQWFLDAIAHALTEQQFLGGAGAGSQLILTVPVDSFEQYRNWLTRAIAQSALGQIEQVRLLDEPTAAALGYGAGDRDLVLVVDFGGGTLDLSLVRLDRPSATSAGRPLGFLLKWGNRALEDSQQTVKTARVLAKAGLNLGGSDLDNWIVDYWSQQQSAVDLPSNALGNSSGNLAGHSFQKTPILLRLAERVKIALSHQETAQEVYFDDATFNSLELSLSRTELETILRDRGLFQQLDRALDQIFQQAIRQGLEPQSIEAVLLVGGTSQIPAIQSWIRNYFPAEKVATDRPFEAIAQGALKLASGLEVRDFLYHGYGIRYWNQREKRHSWHPIIPKGQPYPTAKPVELLLGASIENQPQIELIIGELGDEEQRTEIFFDGDRLVTKTIGGQASVQPLNDRDGARSLAQLDPPGMPGIDRIRVAFEVDADRTLRVTVEDLLSDRTLLNQCPIAQLS</sequence>
<gene>
    <name evidence="8" type="ORF">VPK24_14030</name>
</gene>
<evidence type="ECO:0000256" key="6">
    <source>
        <dbReference type="ARBA" id="ARBA00023186"/>
    </source>
</evidence>
<evidence type="ECO:0000256" key="7">
    <source>
        <dbReference type="RuleBase" id="RU003322"/>
    </source>
</evidence>
<keyword evidence="9" id="KW-1185">Reference proteome</keyword>
<name>A0ABW7CFD3_9CYAN</name>
<evidence type="ECO:0000313" key="8">
    <source>
        <dbReference type="EMBL" id="MFG3818763.1"/>
    </source>
</evidence>
<accession>A0ABW7CFD3</accession>
<dbReference type="Pfam" id="PF00012">
    <property type="entry name" value="HSP70"/>
    <property type="match status" value="2"/>
</dbReference>
<dbReference type="PANTHER" id="PTHR19375">
    <property type="entry name" value="HEAT SHOCK PROTEIN 70KDA"/>
    <property type="match status" value="1"/>
</dbReference>
<dbReference type="SUPFAM" id="SSF53067">
    <property type="entry name" value="Actin-like ATPase domain"/>
    <property type="match status" value="2"/>
</dbReference>
<dbReference type="EMBL" id="JAZAQF010000081">
    <property type="protein sequence ID" value="MFG3818763.1"/>
    <property type="molecule type" value="Genomic_DNA"/>
</dbReference>
<dbReference type="InterPro" id="IPR013126">
    <property type="entry name" value="Hsp_70_fam"/>
</dbReference>
<keyword evidence="5" id="KW-0346">Stress response</keyword>
<dbReference type="InterPro" id="IPR018181">
    <property type="entry name" value="Heat_shock_70_CS"/>
</dbReference>
<protein>
    <submittedName>
        <fullName evidence="8">Hsp70 family protein</fullName>
    </submittedName>
</protein>
<evidence type="ECO:0000256" key="5">
    <source>
        <dbReference type="ARBA" id="ARBA00023016"/>
    </source>
</evidence>
<dbReference type="Gene3D" id="2.60.34.10">
    <property type="entry name" value="Substrate Binding Domain Of DNAk, Chain A, domain 1"/>
    <property type="match status" value="1"/>
</dbReference>
<keyword evidence="2" id="KW-0597">Phosphoprotein</keyword>
<evidence type="ECO:0000313" key="9">
    <source>
        <dbReference type="Proteomes" id="UP001604335"/>
    </source>
</evidence>
<proteinExistence type="inferred from homology"/>
<dbReference type="Proteomes" id="UP001604335">
    <property type="component" value="Unassembled WGS sequence"/>
</dbReference>
<evidence type="ECO:0000256" key="2">
    <source>
        <dbReference type="ARBA" id="ARBA00022553"/>
    </source>
</evidence>
<dbReference type="PROSITE" id="PS00329">
    <property type="entry name" value="HSP70_2"/>
    <property type="match status" value="1"/>
</dbReference>
<evidence type="ECO:0000256" key="1">
    <source>
        <dbReference type="ARBA" id="ARBA00007381"/>
    </source>
</evidence>
<evidence type="ECO:0000256" key="4">
    <source>
        <dbReference type="ARBA" id="ARBA00022840"/>
    </source>
</evidence>